<feature type="region of interest" description="Disordered" evidence="3">
    <location>
        <begin position="464"/>
        <end position="486"/>
    </location>
</feature>
<dbReference type="Pfam" id="PF00501">
    <property type="entry name" value="AMP-binding"/>
    <property type="match status" value="1"/>
</dbReference>
<name>A0ABP9PRD3_9PSEU</name>
<organism evidence="7 8">
    <name type="scientific">Pseudonocardia eucalypti</name>
    <dbReference type="NCBI Taxonomy" id="648755"/>
    <lineage>
        <taxon>Bacteria</taxon>
        <taxon>Bacillati</taxon>
        <taxon>Actinomycetota</taxon>
        <taxon>Actinomycetes</taxon>
        <taxon>Pseudonocardiales</taxon>
        <taxon>Pseudonocardiaceae</taxon>
        <taxon>Pseudonocardia</taxon>
    </lineage>
</organism>
<feature type="domain" description="AMP-binding enzyme C-terminal" evidence="6">
    <location>
        <begin position="389"/>
        <end position="464"/>
    </location>
</feature>
<dbReference type="GO" id="GO:0016874">
    <property type="term" value="F:ligase activity"/>
    <property type="evidence" value="ECO:0007669"/>
    <property type="project" value="UniProtKB-KW"/>
</dbReference>
<dbReference type="PROSITE" id="PS00455">
    <property type="entry name" value="AMP_BINDING"/>
    <property type="match status" value="1"/>
</dbReference>
<keyword evidence="8" id="KW-1185">Reference proteome</keyword>
<reference evidence="8" key="1">
    <citation type="journal article" date="2019" name="Int. J. Syst. Evol. Microbiol.">
        <title>The Global Catalogue of Microorganisms (GCM) 10K type strain sequencing project: providing services to taxonomists for standard genome sequencing and annotation.</title>
        <authorList>
            <consortium name="The Broad Institute Genomics Platform"/>
            <consortium name="The Broad Institute Genome Sequencing Center for Infectious Disease"/>
            <person name="Wu L."/>
            <person name="Ma J."/>
        </authorList>
    </citation>
    <scope>NUCLEOTIDE SEQUENCE [LARGE SCALE GENOMIC DNA]</scope>
    <source>
        <strain evidence="8">JCM 18303</strain>
    </source>
</reference>
<dbReference type="EMBL" id="BAABJP010000004">
    <property type="protein sequence ID" value="GAA5149416.1"/>
    <property type="molecule type" value="Genomic_DNA"/>
</dbReference>
<proteinExistence type="inferred from homology"/>
<keyword evidence="4" id="KW-0812">Transmembrane</keyword>
<dbReference type="Gene3D" id="3.30.300.30">
    <property type="match status" value="1"/>
</dbReference>
<evidence type="ECO:0000256" key="4">
    <source>
        <dbReference type="SAM" id="Phobius"/>
    </source>
</evidence>
<evidence type="ECO:0000256" key="2">
    <source>
        <dbReference type="ARBA" id="ARBA00022598"/>
    </source>
</evidence>
<accession>A0ABP9PRD3</accession>
<evidence type="ECO:0000256" key="3">
    <source>
        <dbReference type="SAM" id="MobiDB-lite"/>
    </source>
</evidence>
<feature type="transmembrane region" description="Helical" evidence="4">
    <location>
        <begin position="47"/>
        <end position="66"/>
    </location>
</feature>
<keyword evidence="4" id="KW-1133">Transmembrane helix</keyword>
<dbReference type="InterPro" id="IPR042099">
    <property type="entry name" value="ANL_N_sf"/>
</dbReference>
<dbReference type="Pfam" id="PF13193">
    <property type="entry name" value="AMP-binding_C"/>
    <property type="match status" value="1"/>
</dbReference>
<dbReference type="InterPro" id="IPR020845">
    <property type="entry name" value="AMP-binding_CS"/>
</dbReference>
<evidence type="ECO:0000313" key="7">
    <source>
        <dbReference type="EMBL" id="GAA5149416.1"/>
    </source>
</evidence>
<keyword evidence="4" id="KW-0472">Membrane</keyword>
<dbReference type="InterPro" id="IPR045851">
    <property type="entry name" value="AMP-bd_C_sf"/>
</dbReference>
<dbReference type="Proteomes" id="UP001428817">
    <property type="component" value="Unassembled WGS sequence"/>
</dbReference>
<gene>
    <name evidence="7" type="ORF">GCM10023321_13230</name>
</gene>
<dbReference type="PANTHER" id="PTHR43201:SF5">
    <property type="entry name" value="MEDIUM-CHAIN ACYL-COA LIGASE ACSF2, MITOCHONDRIAL"/>
    <property type="match status" value="1"/>
</dbReference>
<comment type="similarity">
    <text evidence="1">Belongs to the ATP-dependent AMP-binding enzyme family.</text>
</comment>
<dbReference type="PANTHER" id="PTHR43201">
    <property type="entry name" value="ACYL-COA SYNTHETASE"/>
    <property type="match status" value="1"/>
</dbReference>
<dbReference type="CDD" id="cd05936">
    <property type="entry name" value="FC-FACS_FadD_like"/>
    <property type="match status" value="1"/>
</dbReference>
<dbReference type="InterPro" id="IPR025110">
    <property type="entry name" value="AMP-bd_C"/>
</dbReference>
<keyword evidence="2 7" id="KW-0436">Ligase</keyword>
<dbReference type="Gene3D" id="3.40.50.12780">
    <property type="entry name" value="N-terminal domain of ligase-like"/>
    <property type="match status" value="1"/>
</dbReference>
<dbReference type="InterPro" id="IPR000873">
    <property type="entry name" value="AMP-dep_synth/lig_dom"/>
</dbReference>
<sequence>MKLDDCVLTYAQLHDAAASVAGDLRSRGVVPGDRVGLVLPNVPAFPILFYGALLTGAVVVPMNPLLKDREVRYYLEDSGMKIVYGWDGGGDVVRQAATAAGITGIVVPATGPTELGGSPITEPVERAPADTAVILYTSGTTGSPKGAELTHHNMSSNASTTVETLIEAGPGDVIMGCLPLFHVFGLTCGLNAAVLAGSLLTLISRFDPGKALEVIGRDRVTVFEGVPTMYAAMLHHVDAEVAEMGSLRTCIAGGAAMPVEILHAFEERFGCEIYEGYGLSETAPIACFNQPGHERRPGTIGLPVRGCELRTVDDQGFDVPTGEPGEIAICGENVMKGYWNRQEATAVAIPDGWFRTGDIATKDADGYYTIVDRKKDLIIRGGYNVYPREVEEVLYEHPAVAEAAVVGIPHTELGEEIGAAVALKPGETTDPDELRHFVRGRLAAYKYPRIIWLVDSLPKGPTGKILRREVVPPPSGVRPPGSARHR</sequence>
<evidence type="ECO:0000259" key="6">
    <source>
        <dbReference type="Pfam" id="PF13193"/>
    </source>
</evidence>
<evidence type="ECO:0000259" key="5">
    <source>
        <dbReference type="Pfam" id="PF00501"/>
    </source>
</evidence>
<evidence type="ECO:0000256" key="1">
    <source>
        <dbReference type="ARBA" id="ARBA00006432"/>
    </source>
</evidence>
<protein>
    <submittedName>
        <fullName evidence="7">Long-chain fatty acid--CoA ligase</fullName>
    </submittedName>
</protein>
<feature type="domain" description="AMP-dependent synthetase/ligase" evidence="5">
    <location>
        <begin position="7"/>
        <end position="339"/>
    </location>
</feature>
<evidence type="ECO:0000313" key="8">
    <source>
        <dbReference type="Proteomes" id="UP001428817"/>
    </source>
</evidence>
<comment type="caution">
    <text evidence="7">The sequence shown here is derived from an EMBL/GenBank/DDBJ whole genome shotgun (WGS) entry which is preliminary data.</text>
</comment>
<dbReference type="SUPFAM" id="SSF56801">
    <property type="entry name" value="Acetyl-CoA synthetase-like"/>
    <property type="match status" value="1"/>
</dbReference>